<comment type="caution">
    <text evidence="2">The sequence shown here is derived from an EMBL/GenBank/DDBJ whole genome shotgun (WGS) entry which is preliminary data.</text>
</comment>
<evidence type="ECO:0000313" key="3">
    <source>
        <dbReference type="Proteomes" id="UP000469523"/>
    </source>
</evidence>
<feature type="chain" id="PRO_5039231872" description="Lipoprotein" evidence="1">
    <location>
        <begin position="20"/>
        <end position="388"/>
    </location>
</feature>
<name>A0A6N7XZM4_9FIRM</name>
<feature type="signal peptide" evidence="1">
    <location>
        <begin position="1"/>
        <end position="19"/>
    </location>
</feature>
<sequence>MKKAIVITVILSIAILAGCYNTLTNEQKDENSPGGSYNQAYVAPSTERINFEGANPFEGINARRGNFIFEAGEGKILVKSDKLYLFDVKGQKVVAEGPLKDFNPPERYFTTEEGYCVVGNEHTESQKITKACYYNENLDIVQEVNLNEVLGESPKFIAVDKTGKKIAFATDTGLFLYDLVKGTKQTLLNLGLENTEANNGLTYLSDLAFFDKDTKIAFIGSCYEKIGGNSKKQPTFGTISVDGTEMVNEKAELPRLRNMEATDYYVAFSEDAYPINTGEPVGKVIIIDNATGQIHRHTLQNKHESQNVFLLGKGKYFITCLQNDDKEVIYRIYDSKTGKLFKETKQEFDGKTDEKYIKTYVQTFDDTNTFIAVSAFYNSEPVVTIHEF</sequence>
<reference evidence="2 3" key="1">
    <citation type="submission" date="2019-09" db="EMBL/GenBank/DDBJ databases">
        <title>In-depth cultivation of the pig gut microbiome towards novel bacterial diversity and tailored functional studies.</title>
        <authorList>
            <person name="Wylensek D."/>
            <person name="Hitch T.C.A."/>
            <person name="Clavel T."/>
        </authorList>
    </citation>
    <scope>NUCLEOTIDE SEQUENCE [LARGE SCALE GENOMIC DNA]</scope>
    <source>
        <strain evidence="2 3">WCA3-693-APC-4?</strain>
    </source>
</reference>
<dbReference type="Proteomes" id="UP000469523">
    <property type="component" value="Unassembled WGS sequence"/>
</dbReference>
<dbReference type="PROSITE" id="PS51257">
    <property type="entry name" value="PROKAR_LIPOPROTEIN"/>
    <property type="match status" value="1"/>
</dbReference>
<evidence type="ECO:0008006" key="4">
    <source>
        <dbReference type="Google" id="ProtNLM"/>
    </source>
</evidence>
<gene>
    <name evidence="2" type="ORF">FYJ83_17650</name>
</gene>
<organism evidence="2 3">
    <name type="scientific">Tissierella pigra</name>
    <dbReference type="NCBI Taxonomy" id="2607614"/>
    <lineage>
        <taxon>Bacteria</taxon>
        <taxon>Bacillati</taxon>
        <taxon>Bacillota</taxon>
        <taxon>Tissierellia</taxon>
        <taxon>Tissierellales</taxon>
        <taxon>Tissierellaceae</taxon>
        <taxon>Tissierella</taxon>
    </lineage>
</organism>
<dbReference type="SUPFAM" id="SSF82171">
    <property type="entry name" value="DPP6 N-terminal domain-like"/>
    <property type="match status" value="1"/>
</dbReference>
<dbReference type="AlphaFoldDB" id="A0A6N7XZM4"/>
<accession>A0A6N7XZM4</accession>
<evidence type="ECO:0000256" key="1">
    <source>
        <dbReference type="SAM" id="SignalP"/>
    </source>
</evidence>
<evidence type="ECO:0000313" key="2">
    <source>
        <dbReference type="EMBL" id="MSU03287.1"/>
    </source>
</evidence>
<dbReference type="RefSeq" id="WP_154442849.1">
    <property type="nucleotide sequence ID" value="NZ_VUNQ01000063.1"/>
</dbReference>
<protein>
    <recommendedName>
        <fullName evidence="4">Lipoprotein</fullName>
    </recommendedName>
</protein>
<keyword evidence="1" id="KW-0732">Signal</keyword>
<keyword evidence="3" id="KW-1185">Reference proteome</keyword>
<proteinExistence type="predicted"/>
<dbReference type="EMBL" id="VUNQ01000063">
    <property type="protein sequence ID" value="MSU03287.1"/>
    <property type="molecule type" value="Genomic_DNA"/>
</dbReference>